<name>A0A0X3NNT4_SCHSO</name>
<dbReference type="InterPro" id="IPR027417">
    <property type="entry name" value="P-loop_NTPase"/>
</dbReference>
<dbReference type="AlphaFoldDB" id="A0A0X3NNT4"/>
<sequence>MPTRGKRPTASDASGDPSAVKKLRQTVLDGGKKDVDSALWSVTDSLAIFTPPDTKNSAKVLALDMDGTIIVTASGRTFPKDANDWKIMLANIPAVLKHYDSEGFKVVILSNQSAFKKDRSKFPAFQVKVQDVVAKLGLPIQVFLSLQDDINRKPRTGMWQTLERQNGGVEIIKKDSIFCGDAAGREANATNKKDHSCSDRLFAINVGVPFKTPEELWNEKPCNRPLYSLSFDPKKDLTDAVNVSMPSFSAPTSPELLLMVGLPACGKSTFCKNHLEKLGYKIVSRDVTGTVEKCLKQVESFLSAGQSVVIDNTNVDVESRARFLAVAQSMKIPARALLMTTSPGNSRHNEMFRRLTGSSHDKINDMVFNIMKSKYKEPTLAEGFTEILKIPFVPSPPDHLHDLYYQYLLEK</sequence>
<dbReference type="SUPFAM" id="SSF52540">
    <property type="entry name" value="P-loop containing nucleoside triphosphate hydrolases"/>
    <property type="match status" value="1"/>
</dbReference>
<dbReference type="Gene3D" id="3.40.50.1000">
    <property type="entry name" value="HAD superfamily/HAD-like"/>
    <property type="match status" value="1"/>
</dbReference>
<dbReference type="NCBIfam" id="TIGR01664">
    <property type="entry name" value="DNA-3'-Pase"/>
    <property type="match status" value="1"/>
</dbReference>
<dbReference type="Pfam" id="PF08645">
    <property type="entry name" value="PNK3P"/>
    <property type="match status" value="1"/>
</dbReference>
<dbReference type="FunFam" id="3.40.50.1000:FF:000078">
    <property type="entry name" value="Bifunctional polynucleotide phosphatase/kinase"/>
    <property type="match status" value="1"/>
</dbReference>
<feature type="region of interest" description="Disordered" evidence="1">
    <location>
        <begin position="1"/>
        <end position="20"/>
    </location>
</feature>
<dbReference type="GO" id="GO:0003690">
    <property type="term" value="F:double-stranded DNA binding"/>
    <property type="evidence" value="ECO:0007669"/>
    <property type="project" value="TreeGrafter"/>
</dbReference>
<dbReference type="InterPro" id="IPR006549">
    <property type="entry name" value="HAD-SF_hydro_IIIA"/>
</dbReference>
<gene>
    <name evidence="2" type="primary">YZR5</name>
    <name evidence="2" type="ORF">TR148722</name>
</gene>
<dbReference type="InterPro" id="IPR013954">
    <property type="entry name" value="PNK3P"/>
</dbReference>
<protein>
    <submittedName>
        <fullName evidence="2">Uncharacterized protein F21D5.5</fullName>
    </submittedName>
</protein>
<dbReference type="SUPFAM" id="SSF56784">
    <property type="entry name" value="HAD-like"/>
    <property type="match status" value="1"/>
</dbReference>
<dbReference type="InterPro" id="IPR036412">
    <property type="entry name" value="HAD-like_sf"/>
</dbReference>
<dbReference type="GO" id="GO:0046403">
    <property type="term" value="F:polynucleotide 3'-phosphatase activity"/>
    <property type="evidence" value="ECO:0007669"/>
    <property type="project" value="TreeGrafter"/>
</dbReference>
<reference evidence="2" key="1">
    <citation type="submission" date="2016-01" db="EMBL/GenBank/DDBJ databases">
        <title>Reference transcriptome for the parasite Schistocephalus solidus: insights into the molecular evolution of parasitism.</title>
        <authorList>
            <person name="Hebert F.O."/>
            <person name="Grambauer S."/>
            <person name="Barber I."/>
            <person name="Landry C.R."/>
            <person name="Aubin-Horth N."/>
        </authorList>
    </citation>
    <scope>NUCLEOTIDE SEQUENCE</scope>
</reference>
<dbReference type="Gene3D" id="3.40.50.300">
    <property type="entry name" value="P-loop containing nucleotide triphosphate hydrolases"/>
    <property type="match status" value="1"/>
</dbReference>
<evidence type="ECO:0000313" key="2">
    <source>
        <dbReference type="EMBL" id="JAP41611.1"/>
    </source>
</evidence>
<dbReference type="PANTHER" id="PTHR12083">
    <property type="entry name" value="BIFUNCTIONAL POLYNUCLEOTIDE PHOSPHATASE/KINASE"/>
    <property type="match status" value="1"/>
</dbReference>
<dbReference type="FunFam" id="3.40.50.300:FF:000737">
    <property type="entry name" value="Bifunctional polynucleotide phosphatase/kinase"/>
    <property type="match status" value="1"/>
</dbReference>
<dbReference type="NCBIfam" id="TIGR01662">
    <property type="entry name" value="HAD-SF-IIIA"/>
    <property type="match status" value="1"/>
</dbReference>
<dbReference type="EMBL" id="GEEE01021614">
    <property type="protein sequence ID" value="JAP41611.1"/>
    <property type="molecule type" value="Transcribed_RNA"/>
</dbReference>
<dbReference type="GO" id="GO:0046404">
    <property type="term" value="F:ATP-dependent polydeoxyribonucleotide 5'-hydroxyl-kinase activity"/>
    <property type="evidence" value="ECO:0007669"/>
    <property type="project" value="TreeGrafter"/>
</dbReference>
<dbReference type="PANTHER" id="PTHR12083:SF9">
    <property type="entry name" value="BIFUNCTIONAL POLYNUCLEOTIDE PHOSPHATASE_KINASE"/>
    <property type="match status" value="1"/>
</dbReference>
<dbReference type="GO" id="GO:0006281">
    <property type="term" value="P:DNA repair"/>
    <property type="evidence" value="ECO:0007669"/>
    <property type="project" value="TreeGrafter"/>
</dbReference>
<evidence type="ECO:0000256" key="1">
    <source>
        <dbReference type="SAM" id="MobiDB-lite"/>
    </source>
</evidence>
<dbReference type="InterPro" id="IPR006551">
    <property type="entry name" value="Polynucleotide_phosphatase"/>
</dbReference>
<proteinExistence type="predicted"/>
<accession>A0A0X3NNT4</accession>
<dbReference type="InterPro" id="IPR023214">
    <property type="entry name" value="HAD_sf"/>
</dbReference>
<organism evidence="2">
    <name type="scientific">Schistocephalus solidus</name>
    <name type="common">Tapeworm</name>
    <dbReference type="NCBI Taxonomy" id="70667"/>
    <lineage>
        <taxon>Eukaryota</taxon>
        <taxon>Metazoa</taxon>
        <taxon>Spiralia</taxon>
        <taxon>Lophotrochozoa</taxon>
        <taxon>Platyhelminthes</taxon>
        <taxon>Cestoda</taxon>
        <taxon>Eucestoda</taxon>
        <taxon>Diphyllobothriidea</taxon>
        <taxon>Diphyllobothriidae</taxon>
        <taxon>Schistocephalus</taxon>
    </lineage>
</organism>
<dbReference type="Pfam" id="PF13671">
    <property type="entry name" value="AAA_33"/>
    <property type="match status" value="1"/>
</dbReference>